<dbReference type="Proteomes" id="UP000315289">
    <property type="component" value="Unassembled WGS sequence"/>
</dbReference>
<comment type="caution">
    <text evidence="1">The sequence shown here is derived from an EMBL/GenBank/DDBJ whole genome shotgun (WGS) entry which is preliminary data.</text>
</comment>
<gene>
    <name evidence="1" type="ORF">NARC_100141</name>
</gene>
<evidence type="ECO:0000313" key="2">
    <source>
        <dbReference type="Proteomes" id="UP000315289"/>
    </source>
</evidence>
<dbReference type="AlphaFoldDB" id="A0A557SU14"/>
<dbReference type="RefSeq" id="WP_144732500.1">
    <property type="nucleotide sequence ID" value="NZ_ML675586.1"/>
</dbReference>
<protein>
    <submittedName>
        <fullName evidence="1">Uncharacterized protein</fullName>
    </submittedName>
</protein>
<proteinExistence type="predicted"/>
<sequence length="166" mass="18670">MKYIFVMTVALFTIAILFMNISHEGYSQTTNTTKYTFEMELEQPNGSLSGLGSDMYEVEDIKTNVTDLIGSEVADSLLFPVSISESQVFLNFELKVPEEPDSEKTVLENSNFFMSVNSIEEKEKRTKTYELEPQQYSNAVIGGHKVIDGYVDLQGDEGNLVLNLEP</sequence>
<name>A0A557SU14_9ARCH</name>
<evidence type="ECO:0000313" key="1">
    <source>
        <dbReference type="EMBL" id="TVP40078.1"/>
    </source>
</evidence>
<dbReference type="EMBL" id="VOAH01000010">
    <property type="protein sequence ID" value="TVP40078.1"/>
    <property type="molecule type" value="Genomic_DNA"/>
</dbReference>
<reference evidence="1 2" key="1">
    <citation type="journal article" date="2019" name="Front. Microbiol.">
        <title>Ammonia Oxidation by the Arctic Terrestrial Thaumarchaeote Candidatus Nitrosocosmicus arcticus Is Stimulated by Increasing Temperatures.</title>
        <authorList>
            <person name="Alves R.J.E."/>
            <person name="Kerou M."/>
            <person name="Zappe A."/>
            <person name="Bittner R."/>
            <person name="Abby S.S."/>
            <person name="Schmidt H.A."/>
            <person name="Pfeifer K."/>
            <person name="Schleper C."/>
        </authorList>
    </citation>
    <scope>NUCLEOTIDE SEQUENCE [LARGE SCALE GENOMIC DNA]</scope>
    <source>
        <strain evidence="1 2">Kfb</strain>
    </source>
</reference>
<organism evidence="1 2">
    <name type="scientific">Candidatus Nitrosocosmicus arcticus</name>
    <dbReference type="NCBI Taxonomy" id="2035267"/>
    <lineage>
        <taxon>Archaea</taxon>
        <taxon>Nitrososphaerota</taxon>
        <taxon>Nitrososphaeria</taxon>
        <taxon>Nitrososphaerales</taxon>
        <taxon>Nitrososphaeraceae</taxon>
        <taxon>Candidatus Nitrosocosmicus</taxon>
    </lineage>
</organism>
<accession>A0A557SU14</accession>
<keyword evidence="2" id="KW-1185">Reference proteome</keyword>